<dbReference type="Proteomes" id="UP000037660">
    <property type="component" value="Unassembled WGS sequence"/>
</dbReference>
<dbReference type="AlphaFoldDB" id="A0A0K8P181"/>
<keyword evidence="4 5" id="KW-0067">ATP-binding</keyword>
<dbReference type="GO" id="GO:0005524">
    <property type="term" value="F:ATP binding"/>
    <property type="evidence" value="ECO:0007669"/>
    <property type="project" value="UniProtKB-UniRule"/>
</dbReference>
<gene>
    <name evidence="8" type="ORF">ISF6_1770</name>
</gene>
<name>A0A0K8P181_PISS1</name>
<dbReference type="InterPro" id="IPR017441">
    <property type="entry name" value="Protein_kinase_ATP_BS"/>
</dbReference>
<dbReference type="InterPro" id="IPR011990">
    <property type="entry name" value="TPR-like_helical_dom_sf"/>
</dbReference>
<feature type="binding site" evidence="5">
    <location>
        <position position="136"/>
    </location>
    <ligand>
        <name>ATP</name>
        <dbReference type="ChEBI" id="CHEBI:30616"/>
    </ligand>
</feature>
<dbReference type="SMART" id="SM00220">
    <property type="entry name" value="S_TKc"/>
    <property type="match status" value="1"/>
</dbReference>
<evidence type="ECO:0000256" key="2">
    <source>
        <dbReference type="ARBA" id="ARBA00022741"/>
    </source>
</evidence>
<feature type="region of interest" description="Disordered" evidence="6">
    <location>
        <begin position="1"/>
        <end position="23"/>
    </location>
</feature>
<keyword evidence="2 5" id="KW-0547">Nucleotide-binding</keyword>
<keyword evidence="8" id="KW-0723">Serine/threonine-protein kinase</keyword>
<feature type="domain" description="Protein kinase" evidence="7">
    <location>
        <begin position="105"/>
        <end position="394"/>
    </location>
</feature>
<dbReference type="SUPFAM" id="SSF56112">
    <property type="entry name" value="Protein kinase-like (PK-like)"/>
    <property type="match status" value="1"/>
</dbReference>
<reference evidence="9" key="1">
    <citation type="submission" date="2015-07" db="EMBL/GenBank/DDBJ databases">
        <title>Discovery of a poly(ethylene terephthalate assimilation.</title>
        <authorList>
            <person name="Yoshida S."/>
            <person name="Hiraga K."/>
            <person name="Takehana T."/>
            <person name="Taniguchi I."/>
            <person name="Yamaji H."/>
            <person name="Maeda Y."/>
            <person name="Toyohara K."/>
            <person name="Miyamoto K."/>
            <person name="Kimura Y."/>
            <person name="Oda K."/>
        </authorList>
    </citation>
    <scope>NUCLEOTIDE SEQUENCE [LARGE SCALE GENOMIC DNA]</scope>
    <source>
        <strain evidence="9">NBRC 110686 / TISTR 2288 / 201-F6</strain>
    </source>
</reference>
<dbReference type="STRING" id="1547922.ISF6_1770"/>
<dbReference type="InterPro" id="IPR000719">
    <property type="entry name" value="Prot_kinase_dom"/>
</dbReference>
<dbReference type="RefSeq" id="WP_054019959.1">
    <property type="nucleotide sequence ID" value="NZ_BBYR01000030.1"/>
</dbReference>
<feature type="compositionally biased region" description="Pro residues" evidence="6">
    <location>
        <begin position="1"/>
        <end position="18"/>
    </location>
</feature>
<evidence type="ECO:0000256" key="4">
    <source>
        <dbReference type="ARBA" id="ARBA00022840"/>
    </source>
</evidence>
<evidence type="ECO:0000313" key="9">
    <source>
        <dbReference type="Proteomes" id="UP000037660"/>
    </source>
</evidence>
<dbReference type="Gene3D" id="3.30.200.20">
    <property type="entry name" value="Phosphorylase Kinase, domain 1"/>
    <property type="match status" value="1"/>
</dbReference>
<dbReference type="Pfam" id="PF00069">
    <property type="entry name" value="Pkinase"/>
    <property type="match status" value="1"/>
</dbReference>
<keyword evidence="3 8" id="KW-0418">Kinase</keyword>
<dbReference type="PROSITE" id="PS00108">
    <property type="entry name" value="PROTEIN_KINASE_ST"/>
    <property type="match status" value="1"/>
</dbReference>
<evidence type="ECO:0000256" key="3">
    <source>
        <dbReference type="ARBA" id="ARBA00022777"/>
    </source>
</evidence>
<sequence length="931" mass="100779">MSDAPPPPPPPPGPPPPAGTGAGRIDAARWARLLPLIDALEALPDDAAREARLAALRAEDPSLADELPGLLQRLASLDDEAFMQHGPAGVAARPGPAPGRRVGPYRLQRLLGEGGMGAVWLAHRDDGRYEGEVAIKFLHAGRVGRGEEARFAREGRILARLDHPHIARLLDAGLLDGEAGLPCLVLEYVRGEPIDRYCERLALDLRARIGLCLDVLAAVAHAHERLILHRDLKPSNILVTAEGQVKLLDFGIARLVADEEAAETAALTQHAGPVFTPMFAAPEQIQGLPPTPATDVYALGVLLYLLLGGGHPTTGARTTPLERLRAVLEVQPPRLSERVAARGDAAARRLARQLRGDLDTIVAKALKKDPAERYRQADDLADDLRRHLRAEPVVARPDRWSYRASRFVRRNRLPVALGGMALAAVLATAAVAVRQAHEATQQREVASLQRQRAEGLVEFMLGDLRERLEPLGRIDVLDAVSQRALDYYDAAPAGEALDDAGLGRQARALRQLGLIEQARGRLPEARRHLEAAAGRSAQWLQRRPDDPQRLLAHAQSEAELGYMAGLSLDFEAAPPHFERALAGLARARRQQPGDVALELAEADLVAQYGQIHVDADHPQRALPLLRRAEATYLRRVAGRPELAVRLTEVRAAIGDAHYGLGEYRRAVDALSRLGEGLPALPAADQRVIDSQLAAQNRLQAAYLRIGDAASARRVGRELVQRAEAMVAHDPENLSNLDALSFYRAQYAEGLVAQQSPDAAAQIEAIGAAVPQLLAASPDAARTSVTLRGWWLALRAEWRADDPGLPAALAALATETGRDRSDRLCLGWAALWQGDLAARAGRPDEAASHWRRALSLLREPGGEVPPSDFAAAFRGHLAWRLGDRAAAESVLERLRLREFRHPIAAVLAARLDGPPAPEALRRWAGVLGGQAR</sequence>
<keyword evidence="1" id="KW-0808">Transferase</keyword>
<dbReference type="SUPFAM" id="SSF48452">
    <property type="entry name" value="TPR-like"/>
    <property type="match status" value="1"/>
</dbReference>
<dbReference type="CDD" id="cd14014">
    <property type="entry name" value="STKc_PknB_like"/>
    <property type="match status" value="1"/>
</dbReference>
<protein>
    <submittedName>
        <fullName evidence="8">Serine/threonine protein kinase</fullName>
    </submittedName>
</protein>
<evidence type="ECO:0000259" key="7">
    <source>
        <dbReference type="PROSITE" id="PS50011"/>
    </source>
</evidence>
<dbReference type="PROSITE" id="PS50011">
    <property type="entry name" value="PROTEIN_KINASE_DOM"/>
    <property type="match status" value="1"/>
</dbReference>
<evidence type="ECO:0000313" key="8">
    <source>
        <dbReference type="EMBL" id="GAP35930.1"/>
    </source>
</evidence>
<proteinExistence type="predicted"/>
<dbReference type="EMBL" id="BBYR01000030">
    <property type="protein sequence ID" value="GAP35930.1"/>
    <property type="molecule type" value="Genomic_DNA"/>
</dbReference>
<reference evidence="8 9" key="2">
    <citation type="journal article" date="2016" name="Science">
        <title>A bacterium that degrades and assimilates poly(ethylene terephthalate).</title>
        <authorList>
            <person name="Yoshida S."/>
            <person name="Hiraga K."/>
            <person name="Takehana T."/>
            <person name="Taniguchi I."/>
            <person name="Yamaji H."/>
            <person name="Maeda Y."/>
            <person name="Toyohara K."/>
            <person name="Miyamoto K."/>
            <person name="Kimura Y."/>
            <person name="Oda K."/>
        </authorList>
    </citation>
    <scope>NUCLEOTIDE SEQUENCE [LARGE SCALE GENOMIC DNA]</scope>
    <source>
        <strain evidence="9">NBRC 110686 / TISTR 2288 / 201-F6</strain>
    </source>
</reference>
<evidence type="ECO:0000256" key="6">
    <source>
        <dbReference type="SAM" id="MobiDB-lite"/>
    </source>
</evidence>
<organism evidence="8 9">
    <name type="scientific">Piscinibacter sakaiensis</name>
    <name type="common">Ideonella sakaiensis</name>
    <dbReference type="NCBI Taxonomy" id="1547922"/>
    <lineage>
        <taxon>Bacteria</taxon>
        <taxon>Pseudomonadati</taxon>
        <taxon>Pseudomonadota</taxon>
        <taxon>Betaproteobacteria</taxon>
        <taxon>Burkholderiales</taxon>
        <taxon>Sphaerotilaceae</taxon>
        <taxon>Piscinibacter</taxon>
    </lineage>
</organism>
<accession>A0A0K8P181</accession>
<dbReference type="InterPro" id="IPR011009">
    <property type="entry name" value="Kinase-like_dom_sf"/>
</dbReference>
<dbReference type="GO" id="GO:0004674">
    <property type="term" value="F:protein serine/threonine kinase activity"/>
    <property type="evidence" value="ECO:0007669"/>
    <property type="project" value="UniProtKB-KW"/>
</dbReference>
<dbReference type="Gene3D" id="1.10.510.10">
    <property type="entry name" value="Transferase(Phosphotransferase) domain 1"/>
    <property type="match status" value="1"/>
</dbReference>
<dbReference type="PANTHER" id="PTHR43289">
    <property type="entry name" value="MITOGEN-ACTIVATED PROTEIN KINASE KINASE KINASE 20-RELATED"/>
    <property type="match status" value="1"/>
</dbReference>
<evidence type="ECO:0000256" key="5">
    <source>
        <dbReference type="PROSITE-ProRule" id="PRU10141"/>
    </source>
</evidence>
<dbReference type="PROSITE" id="PS00107">
    <property type="entry name" value="PROTEIN_KINASE_ATP"/>
    <property type="match status" value="1"/>
</dbReference>
<dbReference type="Gene3D" id="1.25.40.10">
    <property type="entry name" value="Tetratricopeptide repeat domain"/>
    <property type="match status" value="1"/>
</dbReference>
<evidence type="ECO:0000256" key="1">
    <source>
        <dbReference type="ARBA" id="ARBA00022679"/>
    </source>
</evidence>
<comment type="caution">
    <text evidence="8">The sequence shown here is derived from an EMBL/GenBank/DDBJ whole genome shotgun (WGS) entry which is preliminary data.</text>
</comment>
<dbReference type="PANTHER" id="PTHR43289:SF34">
    <property type="entry name" value="SERINE_THREONINE-PROTEIN KINASE YBDM-RELATED"/>
    <property type="match status" value="1"/>
</dbReference>
<dbReference type="OrthoDB" id="8532199at2"/>
<keyword evidence="9" id="KW-1185">Reference proteome</keyword>
<dbReference type="InterPro" id="IPR008271">
    <property type="entry name" value="Ser/Thr_kinase_AS"/>
</dbReference>